<dbReference type="Gene3D" id="3.60.10.10">
    <property type="entry name" value="Endonuclease/exonuclease/phosphatase"/>
    <property type="match status" value="1"/>
</dbReference>
<dbReference type="InterPro" id="IPR037493">
    <property type="entry name" value="ExoIII-like"/>
</dbReference>
<dbReference type="AlphaFoldDB" id="A0A1G7GEM4"/>
<accession>A0A1G7GEM4</accession>
<evidence type="ECO:0000256" key="5">
    <source>
        <dbReference type="PIRSR" id="PIRSR604808-1"/>
    </source>
</evidence>
<evidence type="ECO:0000259" key="9">
    <source>
        <dbReference type="Pfam" id="PF03372"/>
    </source>
</evidence>
<evidence type="ECO:0000256" key="6">
    <source>
        <dbReference type="PIRSR" id="PIRSR604808-2"/>
    </source>
</evidence>
<sequence length="271" mass="29899">MILIANTNGNPMPTIATWNVNSIKARLPAVLRWLERARPDVALLQEIKTVDDGFPEQEIGDLGYACAVHGQKTYNGVAILSRLGLEDVTRGLPGDDGDDQARYIEAVVGGTLRVASIYLPNGNPADSPKFPYKLAWMERLRAHAAGLARLDEPVVLGGDYNVCPTDGDVYDPAGWRDDALCRPDSRERFRALLHLGYTDAIAVRHPRPGVYTFWDYQGGAWQKDNGLRIDHLLLSPLAADRLEDAGVDRAPRGEPKASDHTPAWVRLREEA</sequence>
<feature type="binding site" evidence="6">
    <location>
        <position position="159"/>
    </location>
    <ligand>
        <name>Mg(2+)</name>
        <dbReference type="ChEBI" id="CHEBI:18420"/>
        <label>1</label>
    </ligand>
</feature>
<feature type="binding site" evidence="6">
    <location>
        <position position="259"/>
    </location>
    <ligand>
        <name>Mg(2+)</name>
        <dbReference type="ChEBI" id="CHEBI:18420"/>
        <label>1</label>
    </ligand>
</feature>
<dbReference type="NCBIfam" id="TIGR00195">
    <property type="entry name" value="exoDNase_III"/>
    <property type="match status" value="1"/>
</dbReference>
<gene>
    <name evidence="10" type="ORF">SAMN05421720_11464</name>
</gene>
<feature type="compositionally biased region" description="Basic and acidic residues" evidence="8">
    <location>
        <begin position="247"/>
        <end position="259"/>
    </location>
</feature>
<keyword evidence="11" id="KW-1185">Reference proteome</keyword>
<dbReference type="Proteomes" id="UP000199412">
    <property type="component" value="Unassembled WGS sequence"/>
</dbReference>
<reference evidence="10 11" key="1">
    <citation type="submission" date="2016-10" db="EMBL/GenBank/DDBJ databases">
        <authorList>
            <person name="de Groot N.N."/>
        </authorList>
    </citation>
    <scope>NUCLEOTIDE SEQUENCE [LARGE SCALE GENOMIC DNA]</scope>
    <source>
        <strain evidence="10 11">ATCC 700224</strain>
    </source>
</reference>
<name>A0A1G7GEM4_9PROT</name>
<keyword evidence="3" id="KW-0378">Hydrolase</keyword>
<dbReference type="GO" id="GO:0046872">
    <property type="term" value="F:metal ion binding"/>
    <property type="evidence" value="ECO:0007669"/>
    <property type="project" value="UniProtKB-KW"/>
</dbReference>
<dbReference type="SUPFAM" id="SSF56219">
    <property type="entry name" value="DNase I-like"/>
    <property type="match status" value="1"/>
</dbReference>
<evidence type="ECO:0000256" key="3">
    <source>
        <dbReference type="ARBA" id="ARBA00022801"/>
    </source>
</evidence>
<comment type="cofactor">
    <cofactor evidence="6">
        <name>Mg(2+)</name>
        <dbReference type="ChEBI" id="CHEBI:18420"/>
    </cofactor>
    <cofactor evidence="6">
        <name>Mn(2+)</name>
        <dbReference type="ChEBI" id="CHEBI:29035"/>
    </cofactor>
    <text evidence="6">Probably binds two magnesium or manganese ions per subunit.</text>
</comment>
<dbReference type="EMBL" id="FNAP01000014">
    <property type="protein sequence ID" value="SDE86574.1"/>
    <property type="molecule type" value="Genomic_DNA"/>
</dbReference>
<dbReference type="PANTHER" id="PTHR43250">
    <property type="entry name" value="EXODEOXYRIBONUCLEASE III"/>
    <property type="match status" value="1"/>
</dbReference>
<feature type="domain" description="Endonuclease/exonuclease/phosphatase" evidence="9">
    <location>
        <begin position="16"/>
        <end position="260"/>
    </location>
</feature>
<feature type="binding site" evidence="6">
    <location>
        <position position="260"/>
    </location>
    <ligand>
        <name>Mg(2+)</name>
        <dbReference type="ChEBI" id="CHEBI:18420"/>
        <label>1</label>
    </ligand>
</feature>
<proteinExistence type="inferred from homology"/>
<feature type="active site" description="Proton donor/acceptor" evidence="5">
    <location>
        <position position="159"/>
    </location>
</feature>
<evidence type="ECO:0000313" key="10">
    <source>
        <dbReference type="EMBL" id="SDE86574.1"/>
    </source>
</evidence>
<dbReference type="CDD" id="cd09086">
    <property type="entry name" value="ExoIII-like_AP-endo"/>
    <property type="match status" value="1"/>
</dbReference>
<feature type="site" description="Important for catalytic activity" evidence="7">
    <location>
        <position position="230"/>
    </location>
</feature>
<evidence type="ECO:0000256" key="2">
    <source>
        <dbReference type="ARBA" id="ARBA00022723"/>
    </source>
</evidence>
<dbReference type="InterPro" id="IPR004808">
    <property type="entry name" value="AP_endonuc_1"/>
</dbReference>
<keyword evidence="4 6" id="KW-0460">Magnesium</keyword>
<dbReference type="PANTHER" id="PTHR43250:SF1">
    <property type="entry name" value="EXODEOXYRIBONUCLEASE III"/>
    <property type="match status" value="1"/>
</dbReference>
<feature type="site" description="Interaction with DNA substrate" evidence="7">
    <location>
        <position position="260"/>
    </location>
</feature>
<dbReference type="InterPro" id="IPR036691">
    <property type="entry name" value="Endo/exonu/phosph_ase_sf"/>
</dbReference>
<evidence type="ECO:0000256" key="7">
    <source>
        <dbReference type="PIRSR" id="PIRSR604808-3"/>
    </source>
</evidence>
<feature type="binding site" evidence="6">
    <location>
        <position position="19"/>
    </location>
    <ligand>
        <name>Mg(2+)</name>
        <dbReference type="ChEBI" id="CHEBI:18420"/>
        <label>1</label>
    </ligand>
</feature>
<dbReference type="InterPro" id="IPR005135">
    <property type="entry name" value="Endo/exonuclease/phosphatase"/>
</dbReference>
<dbReference type="PROSITE" id="PS51435">
    <property type="entry name" value="AP_NUCLEASE_F1_4"/>
    <property type="match status" value="1"/>
</dbReference>
<comment type="similarity">
    <text evidence="1">Belongs to the DNA repair enzymes AP/ExoA family.</text>
</comment>
<feature type="site" description="Transition state stabilizer" evidence="7">
    <location>
        <position position="161"/>
    </location>
</feature>
<feature type="binding site" evidence="6">
    <location>
        <position position="161"/>
    </location>
    <ligand>
        <name>Mg(2+)</name>
        <dbReference type="ChEBI" id="CHEBI:18420"/>
        <label>1</label>
    </ligand>
</feature>
<dbReference type="Pfam" id="PF03372">
    <property type="entry name" value="Exo_endo_phos"/>
    <property type="match status" value="1"/>
</dbReference>
<feature type="active site" description="Proton acceptor" evidence="5">
    <location>
        <position position="260"/>
    </location>
</feature>
<evidence type="ECO:0000256" key="8">
    <source>
        <dbReference type="SAM" id="MobiDB-lite"/>
    </source>
</evidence>
<feature type="region of interest" description="Disordered" evidence="8">
    <location>
        <begin position="247"/>
        <end position="271"/>
    </location>
</feature>
<protein>
    <submittedName>
        <fullName evidence="10">Exodeoxyribonuclease-3</fullName>
    </submittedName>
</protein>
<feature type="active site" evidence="5">
    <location>
        <position position="118"/>
    </location>
</feature>
<dbReference type="GO" id="GO:0008311">
    <property type="term" value="F:double-stranded DNA 3'-5' DNA exonuclease activity"/>
    <property type="evidence" value="ECO:0007669"/>
    <property type="project" value="InterPro"/>
</dbReference>
<evidence type="ECO:0000313" key="11">
    <source>
        <dbReference type="Proteomes" id="UP000199412"/>
    </source>
</evidence>
<feature type="binding site" evidence="6">
    <location>
        <position position="46"/>
    </location>
    <ligand>
        <name>Mg(2+)</name>
        <dbReference type="ChEBI" id="CHEBI:18420"/>
        <label>1</label>
    </ligand>
</feature>
<dbReference type="STRING" id="69960.SAMN05421720_11464"/>
<dbReference type="NCBIfam" id="TIGR00633">
    <property type="entry name" value="xth"/>
    <property type="match status" value="1"/>
</dbReference>
<keyword evidence="6" id="KW-0464">Manganese</keyword>
<keyword evidence="2 6" id="KW-0479">Metal-binding</keyword>
<organism evidence="10 11">
    <name type="scientific">Rhodospira trueperi</name>
    <dbReference type="NCBI Taxonomy" id="69960"/>
    <lineage>
        <taxon>Bacteria</taxon>
        <taxon>Pseudomonadati</taxon>
        <taxon>Pseudomonadota</taxon>
        <taxon>Alphaproteobacteria</taxon>
        <taxon>Rhodospirillales</taxon>
        <taxon>Rhodospirillaceae</taxon>
        <taxon>Rhodospira</taxon>
    </lineage>
</organism>
<dbReference type="GO" id="GO:0006281">
    <property type="term" value="P:DNA repair"/>
    <property type="evidence" value="ECO:0007669"/>
    <property type="project" value="InterPro"/>
</dbReference>
<evidence type="ECO:0000256" key="1">
    <source>
        <dbReference type="ARBA" id="ARBA00007092"/>
    </source>
</evidence>
<evidence type="ECO:0000256" key="4">
    <source>
        <dbReference type="ARBA" id="ARBA00022842"/>
    </source>
</evidence>